<evidence type="ECO:0000313" key="1">
    <source>
        <dbReference type="EMBL" id="KAH6650944.1"/>
    </source>
</evidence>
<dbReference type="EMBL" id="JAGIZQ010000001">
    <property type="protein sequence ID" value="KAH6650944.1"/>
    <property type="molecule type" value="Genomic_DNA"/>
</dbReference>
<keyword evidence="2" id="KW-1185">Reference proteome</keyword>
<sequence>MDHKRKASSSAGIADGDDRAMKRQKTPGQPSDYNLMQGETRESTSAYGLHFLETIRRTKDKSGRLVASYFDHLIPRETNKEYYERIRMPISLKGIERKLLNQDFKNLSELESYFKRMVTNAKEFYPKNSEVFEDAERVRKALSNYMTKTNPAYKLISGYSCQATPIPADLAELETESEDASAYRATVGATKQVDDEDAEGEEDEQEDEDAEGEEDEDGEEEEEEEEDGNPRKIVLKRKGPGRPTRAESEQAKKLDRSGRVKADHEYDGVPYKGLSFQQAQEKIVEELIRKPDGSDPYFLDFINLPPRSYKDYFAVITSPLSLKGLQKLVKGIHGRQPATGVSDFKSWAVFEEKASLLWTNAHFYNEEGSPIHTLATDLKKCFADELTQAKAVVQEPPQPKIKLKMTPGQETPVLGPKKITIHVGGSRGSTAASPAPQTGRSNDSSRPDVNMDASRNIPPTLANTTAASFQVDNNRVLSGAVASVLPTVGVAPPNLGGQQQPTAGFPGPNGNIPAPMAVANGIAAQPFHPPQGQQLQNGISHPLPAPVPAPAPAPPIHDFKYRAPGRGYADALLPSVLLRTHPSMVMDQMLRVEIPAHPTEAHQNLTMHVGTHNRLQLIPRLAPFEQQGRQYRMFVTVNGQNIGRAPPLPVKDDPLPQNTIVFDVIVQHITTVVVVTVIASLPKGQKLVTGADCEVEKLTLNLHMSRA</sequence>
<comment type="caution">
    <text evidence="1">The sequence shown here is derived from an EMBL/GenBank/DDBJ whole genome shotgun (WGS) entry which is preliminary data.</text>
</comment>
<name>A0ACB7PP03_9PEZI</name>
<dbReference type="Proteomes" id="UP000724584">
    <property type="component" value="Unassembled WGS sequence"/>
</dbReference>
<organism evidence="1 2">
    <name type="scientific">Chaetomium tenue</name>
    <dbReference type="NCBI Taxonomy" id="1854479"/>
    <lineage>
        <taxon>Eukaryota</taxon>
        <taxon>Fungi</taxon>
        <taxon>Dikarya</taxon>
        <taxon>Ascomycota</taxon>
        <taxon>Pezizomycotina</taxon>
        <taxon>Sordariomycetes</taxon>
        <taxon>Sordariomycetidae</taxon>
        <taxon>Sordariales</taxon>
        <taxon>Chaetomiaceae</taxon>
        <taxon>Chaetomium</taxon>
    </lineage>
</organism>
<gene>
    <name evidence="1" type="ORF">F5144DRAFT_557901</name>
</gene>
<protein>
    <submittedName>
        <fullName evidence="1">Uncharacterized protein</fullName>
    </submittedName>
</protein>
<evidence type="ECO:0000313" key="2">
    <source>
        <dbReference type="Proteomes" id="UP000724584"/>
    </source>
</evidence>
<reference evidence="1 2" key="1">
    <citation type="journal article" date="2021" name="Nat. Commun.">
        <title>Genetic determinants of endophytism in the Arabidopsis root mycobiome.</title>
        <authorList>
            <person name="Mesny F."/>
            <person name="Miyauchi S."/>
            <person name="Thiergart T."/>
            <person name="Pickel B."/>
            <person name="Atanasova L."/>
            <person name="Karlsson M."/>
            <person name="Huettel B."/>
            <person name="Barry K.W."/>
            <person name="Haridas S."/>
            <person name="Chen C."/>
            <person name="Bauer D."/>
            <person name="Andreopoulos W."/>
            <person name="Pangilinan J."/>
            <person name="LaButti K."/>
            <person name="Riley R."/>
            <person name="Lipzen A."/>
            <person name="Clum A."/>
            <person name="Drula E."/>
            <person name="Henrissat B."/>
            <person name="Kohler A."/>
            <person name="Grigoriev I.V."/>
            <person name="Martin F.M."/>
            <person name="Hacquard S."/>
        </authorList>
    </citation>
    <scope>NUCLEOTIDE SEQUENCE [LARGE SCALE GENOMIC DNA]</scope>
    <source>
        <strain evidence="1 2">MPI-SDFR-AT-0079</strain>
    </source>
</reference>
<proteinExistence type="predicted"/>
<accession>A0ACB7PP03</accession>